<dbReference type="AlphaFoldDB" id="F0YP23"/>
<dbReference type="InParanoid" id="F0YP23"/>
<accession>F0YP23</accession>
<feature type="non-terminal residue" evidence="1">
    <location>
        <position position="246"/>
    </location>
</feature>
<dbReference type="Proteomes" id="UP000002729">
    <property type="component" value="Unassembled WGS sequence"/>
</dbReference>
<keyword evidence="2" id="KW-1185">Reference proteome</keyword>
<dbReference type="KEGG" id="aaf:AURANDRAFT_68268"/>
<dbReference type="RefSeq" id="XP_009042171.1">
    <property type="nucleotide sequence ID" value="XM_009043923.1"/>
</dbReference>
<sequence>MPILLGGGSRLVTEFYRCKQAKADEDFMSYEHMRNEVDLIQPQMTTRLKRLDEHLDRQLRQAISMRLVRDDHYSHGKMDRSCGACGIIVHRRIAAAMVRTNPIPEGLRDRPFSEQAEALPAREALRAVLSAAPGFRDETPDPVTFATGLLPLANAIFRGDMPLEVNQFSQGEQMEFVGQAVHQLVRENYLQRTVFQDFGQTLLEVTKAVESRAAAVKMELSICDEERAPDPVVGQFRVNDKELHAP</sequence>
<dbReference type="GeneID" id="20226693"/>
<evidence type="ECO:0000313" key="2">
    <source>
        <dbReference type="Proteomes" id="UP000002729"/>
    </source>
</evidence>
<reference evidence="1 2" key="1">
    <citation type="journal article" date="2011" name="Proc. Natl. Acad. Sci. U.S.A.">
        <title>Niche of harmful alga Aureococcus anophagefferens revealed through ecogenomics.</title>
        <authorList>
            <person name="Gobler C.J."/>
            <person name="Berry D.L."/>
            <person name="Dyhrman S.T."/>
            <person name="Wilhelm S.W."/>
            <person name="Salamov A."/>
            <person name="Lobanov A.V."/>
            <person name="Zhang Y."/>
            <person name="Collier J.L."/>
            <person name="Wurch L.L."/>
            <person name="Kustka A.B."/>
            <person name="Dill B.D."/>
            <person name="Shah M."/>
            <person name="VerBerkmoes N.C."/>
            <person name="Kuo A."/>
            <person name="Terry A."/>
            <person name="Pangilinan J."/>
            <person name="Lindquist E.A."/>
            <person name="Lucas S."/>
            <person name="Paulsen I.T."/>
            <person name="Hattenrath-Lehmann T.K."/>
            <person name="Talmage S.C."/>
            <person name="Walker E.A."/>
            <person name="Koch F."/>
            <person name="Burson A.M."/>
            <person name="Marcoval M.A."/>
            <person name="Tang Y.Z."/>
            <person name="Lecleir G.R."/>
            <person name="Coyne K.J."/>
            <person name="Berg G.M."/>
            <person name="Bertrand E.M."/>
            <person name="Saito M.A."/>
            <person name="Gladyshev V.N."/>
            <person name="Grigoriev I.V."/>
        </authorList>
    </citation>
    <scope>NUCLEOTIDE SEQUENCE [LARGE SCALE GENOMIC DNA]</scope>
    <source>
        <strain evidence="2">CCMP 1984</strain>
    </source>
</reference>
<name>F0YP23_AURAN</name>
<gene>
    <name evidence="1" type="ORF">AURANDRAFT_68268</name>
</gene>
<protein>
    <submittedName>
        <fullName evidence="1">Uncharacterized protein</fullName>
    </submittedName>
</protein>
<evidence type="ECO:0000313" key="1">
    <source>
        <dbReference type="EMBL" id="EGB03136.1"/>
    </source>
</evidence>
<organism evidence="2">
    <name type="scientific">Aureococcus anophagefferens</name>
    <name type="common">Harmful bloom alga</name>
    <dbReference type="NCBI Taxonomy" id="44056"/>
    <lineage>
        <taxon>Eukaryota</taxon>
        <taxon>Sar</taxon>
        <taxon>Stramenopiles</taxon>
        <taxon>Ochrophyta</taxon>
        <taxon>Pelagophyceae</taxon>
        <taxon>Pelagomonadales</taxon>
        <taxon>Pelagomonadaceae</taxon>
        <taxon>Aureococcus</taxon>
    </lineage>
</organism>
<proteinExistence type="predicted"/>
<dbReference type="EMBL" id="GL833192">
    <property type="protein sequence ID" value="EGB03136.1"/>
    <property type="molecule type" value="Genomic_DNA"/>
</dbReference>